<evidence type="ECO:0000256" key="2">
    <source>
        <dbReference type="SAM" id="SignalP"/>
    </source>
</evidence>
<evidence type="ECO:0000313" key="3">
    <source>
        <dbReference type="EMBL" id="GAN80602.1"/>
    </source>
</evidence>
<dbReference type="Proteomes" id="UP000032668">
    <property type="component" value="Unassembled WGS sequence"/>
</dbReference>
<feature type="region of interest" description="Disordered" evidence="1">
    <location>
        <begin position="202"/>
        <end position="240"/>
    </location>
</feature>
<name>A0A0D6PG24_9PROT</name>
<dbReference type="Pfam" id="PF07996">
    <property type="entry name" value="T4SS"/>
    <property type="match status" value="1"/>
</dbReference>
<dbReference type="STRING" id="1120923.SAMN02746095_02514"/>
<keyword evidence="2" id="KW-0732">Signal</keyword>
<dbReference type="AlphaFoldDB" id="A0A0D6PG24"/>
<feature type="signal peptide" evidence="2">
    <location>
        <begin position="1"/>
        <end position="27"/>
    </location>
</feature>
<accession>A0A0D6PG24</accession>
<reference evidence="3 4" key="1">
    <citation type="submission" date="2012-11" db="EMBL/GenBank/DDBJ databases">
        <title>Whole genome sequence of Acidocella aminolytica 101 = DSM 11237.</title>
        <authorList>
            <person name="Azuma Y."/>
            <person name="Higashiura N."/>
            <person name="Hirakawa H."/>
            <person name="Matsushita K."/>
        </authorList>
    </citation>
    <scope>NUCLEOTIDE SEQUENCE [LARGE SCALE GENOMIC DNA]</scope>
    <source>
        <strain evidence="4">101 / DSM 11237</strain>
    </source>
</reference>
<protein>
    <submittedName>
        <fullName evidence="3">Secretion system type IV VirB5</fullName>
    </submittedName>
</protein>
<dbReference type="Gene3D" id="1.20.58.430">
    <property type="entry name" value="Type IV secretion system, VirB5-domain"/>
    <property type="match status" value="1"/>
</dbReference>
<proteinExistence type="predicted"/>
<keyword evidence="4" id="KW-1185">Reference proteome</keyword>
<feature type="chain" id="PRO_5010255860" evidence="2">
    <location>
        <begin position="28"/>
        <end position="240"/>
    </location>
</feature>
<dbReference type="SUPFAM" id="SSF101082">
    <property type="entry name" value="Typo IV secretion system protein TraC"/>
    <property type="match status" value="1"/>
</dbReference>
<gene>
    <name evidence="3" type="ORF">Aam_054_023</name>
</gene>
<organism evidence="3 4">
    <name type="scientific">Acidocella aminolytica 101 = DSM 11237</name>
    <dbReference type="NCBI Taxonomy" id="1120923"/>
    <lineage>
        <taxon>Bacteria</taxon>
        <taxon>Pseudomonadati</taxon>
        <taxon>Pseudomonadota</taxon>
        <taxon>Alphaproteobacteria</taxon>
        <taxon>Acetobacterales</taxon>
        <taxon>Acidocellaceae</taxon>
        <taxon>Acidocella</taxon>
    </lineage>
</organism>
<evidence type="ECO:0000256" key="1">
    <source>
        <dbReference type="SAM" id="MobiDB-lite"/>
    </source>
</evidence>
<evidence type="ECO:0000313" key="4">
    <source>
        <dbReference type="Proteomes" id="UP000032668"/>
    </source>
</evidence>
<dbReference type="InterPro" id="IPR023220">
    <property type="entry name" value="T4SS_VirB5-domain"/>
</dbReference>
<sequence>MRPALFAAVILGAGVMFDLGAAQQAVAQMAVIDSANLAQNIRTAAQEVLAVEQLKAQLAQLEQTYQMFTNPTNILGMAAGMENQSIENPMPVANAMAGLVDGSTSPTGAAASYYNQSHVYSPTDGSIASAQLNANGNSIANIEGMAATNLASIQQRMQELPSLESDLNAASSITQVDAINGRIAAESQFVQAQQAQAQNLQVLASEQAQSQQQQQQEQYDEDQTNLVSELQADAAANGGQ</sequence>
<dbReference type="RefSeq" id="WP_048879008.1">
    <property type="nucleotide sequence ID" value="NZ_BAPR01000348.1"/>
</dbReference>
<feature type="compositionally biased region" description="Low complexity" evidence="1">
    <location>
        <begin position="202"/>
        <end position="217"/>
    </location>
</feature>
<dbReference type="InterPro" id="IPR014158">
    <property type="entry name" value="T4SS_VirB5"/>
</dbReference>
<comment type="caution">
    <text evidence="3">The sequence shown here is derived from an EMBL/GenBank/DDBJ whole genome shotgun (WGS) entry which is preliminary data.</text>
</comment>
<dbReference type="EMBL" id="BANC01000053">
    <property type="protein sequence ID" value="GAN80602.1"/>
    <property type="molecule type" value="Genomic_DNA"/>
</dbReference>